<sequence length="186" mass="20950">MRIIEGGTVKIVPALELKRDTTYLGVQHLAAVAPAPAPPQDPPRPRRYPASAVPTAQYTSTLLRYDAATGELVAATRSAWTRADLPWAMAKLRLHRQTQDVSWVLPASMRDQWAVALLDPEDDDDNVFLQIAVVHPIAADEADVIEVFELSARLAIRRQWSRDLAHERSRLRLERTFAEDRELRLA</sequence>
<dbReference type="RefSeq" id="WP_169594801.1">
    <property type="nucleotide sequence ID" value="NZ_VCQU01000019.1"/>
</dbReference>
<protein>
    <submittedName>
        <fullName evidence="1">Uncharacterized protein</fullName>
    </submittedName>
</protein>
<dbReference type="Proteomes" id="UP000535543">
    <property type="component" value="Unassembled WGS sequence"/>
</dbReference>
<accession>A0A848KMM5</accession>
<reference evidence="1 2" key="1">
    <citation type="submission" date="2019-05" db="EMBL/GenBank/DDBJ databases">
        <authorList>
            <person name="Lee S.D."/>
        </authorList>
    </citation>
    <scope>NUCLEOTIDE SEQUENCE [LARGE SCALE GENOMIC DNA]</scope>
    <source>
        <strain evidence="1 2">YC2-7</strain>
    </source>
</reference>
<comment type="caution">
    <text evidence="1">The sequence shown here is derived from an EMBL/GenBank/DDBJ whole genome shotgun (WGS) entry which is preliminary data.</text>
</comment>
<reference evidence="1 2" key="2">
    <citation type="submission" date="2020-06" db="EMBL/GenBank/DDBJ databases">
        <title>Antribacter stalactiti gen. nov., sp. nov., a new member of the family Nacardiaceae isolated from a cave.</title>
        <authorList>
            <person name="Kim I.S."/>
        </authorList>
    </citation>
    <scope>NUCLEOTIDE SEQUENCE [LARGE SCALE GENOMIC DNA]</scope>
    <source>
        <strain evidence="1 2">YC2-7</strain>
    </source>
</reference>
<evidence type="ECO:0000313" key="1">
    <source>
        <dbReference type="EMBL" id="NMN99481.1"/>
    </source>
</evidence>
<gene>
    <name evidence="1" type="ORF">FGL95_31140</name>
</gene>
<dbReference type="EMBL" id="VCQU01000019">
    <property type="protein sequence ID" value="NMN99481.1"/>
    <property type="molecule type" value="Genomic_DNA"/>
</dbReference>
<proteinExistence type="predicted"/>
<name>A0A848KMM5_9NOCA</name>
<evidence type="ECO:0000313" key="2">
    <source>
        <dbReference type="Proteomes" id="UP000535543"/>
    </source>
</evidence>
<organism evidence="1 2">
    <name type="scientific">Antrihabitans stalactiti</name>
    <dbReference type="NCBI Taxonomy" id="2584121"/>
    <lineage>
        <taxon>Bacteria</taxon>
        <taxon>Bacillati</taxon>
        <taxon>Actinomycetota</taxon>
        <taxon>Actinomycetes</taxon>
        <taxon>Mycobacteriales</taxon>
        <taxon>Nocardiaceae</taxon>
        <taxon>Antrihabitans</taxon>
    </lineage>
</organism>
<dbReference type="AlphaFoldDB" id="A0A848KMM5"/>
<keyword evidence="2" id="KW-1185">Reference proteome</keyword>